<feature type="compositionally biased region" description="Basic and acidic residues" evidence="1">
    <location>
        <begin position="160"/>
        <end position="170"/>
    </location>
</feature>
<feature type="region of interest" description="Disordered" evidence="1">
    <location>
        <begin position="275"/>
        <end position="329"/>
    </location>
</feature>
<dbReference type="EMBL" id="HBEU01000550">
    <property type="protein sequence ID" value="CAD8574225.1"/>
    <property type="molecule type" value="Transcribed_RNA"/>
</dbReference>
<name>A0A7S0K9F0_9STRA</name>
<dbReference type="AlphaFoldDB" id="A0A7S0K9F0"/>
<feature type="region of interest" description="Disordered" evidence="1">
    <location>
        <begin position="374"/>
        <end position="399"/>
    </location>
</feature>
<feature type="compositionally biased region" description="Basic and acidic residues" evidence="1">
    <location>
        <begin position="191"/>
        <end position="201"/>
    </location>
</feature>
<evidence type="ECO:0000256" key="1">
    <source>
        <dbReference type="SAM" id="MobiDB-lite"/>
    </source>
</evidence>
<sequence length="1030" mass="115659">MKRDDEKNYEECSQDYIDIAERATSLSSIFIEPRNQLLEAFKAILSLVKDQGQKQDELRTDFMREMQAMRNYNECSHKAIRELRNELKVIVYNVQGFDVNDDEVFANKTWYSQHSEPTYELSSADVLGDICSIVPSSSMRSFPHVGKPRKCNVETTPSHDGSKPESEHILKPVAESPEQESRNMENGTDNSSDRLRVHPESKATNSFINGKEELDICFKNDSEVCSLHCHSAQIRGIDKTEGECNQLVPESGLWPSQVSRNHITAITSGEYQRRDAYDNNSDNENPKHCSATTRASLSTTSGCRSENEISKSNMKAEEESLIDSSDTSIPNLQCIDDGTTSIAKNDCISTKPGKDSPSGVDIGNVDKSLENAFISSSDDARPQIQSQSDSVDERPTSAFSQLTTEDVEKVEASDFAPSEIEKRCKAKGRLGDEYNKVESFESQAVPRLSSLRSSFSRSKMKHSETILYRLGNIEGQLENMHLNFDKYESNLKNLASHRNSTDNLTETLNLKELANRLDQMESALSQLSSLDVHCSSTTVDKRSQTSSLDEQICSNVGESRNHGNQNNFLVDMSAISSLTKRIEELESFMTPFLAQRRPKDSTAQTIGSWEASFHPAQALVNLETKMVSVLESISRLSCDFEHATTEITKRPTLEEILQRTGSHRLDGEDKESIRNNSDTEKLSKCEEIRGKVDLLNKSVESFEGKLTSFVTFEILHSTISDLQKESTHLSSMEELSDSFSKLKSSIDDRFSQMAIKKIDRLEVERILSNYECPGNGENTLFKQLHDLKSDFDLIRKSVLKTTGNASNSPEEIAEEPFVHVDLKLERLAGEIREGIMEVIAERMNAVAVLGNEVTRLSSELAEHPNQAQIDKMLEQLQKVFCQRIEISEGQTGDMLKDLLRNLKNELKGRLTKDEMIRQVQKLLANAKADIENDANNAGSLMVGRGAIRCLGCDQPFQFGVNPYLATKKNHSALPSSGGLRPYRSVSLRPIRGQPFVPLRRSRSLYGESSKRFVKKRPSVLYNSRHNRPAL</sequence>
<proteinExistence type="predicted"/>
<feature type="compositionally biased region" description="Basic and acidic residues" evidence="1">
    <location>
        <begin position="305"/>
        <end position="318"/>
    </location>
</feature>
<feature type="compositionally biased region" description="Low complexity" evidence="1">
    <location>
        <begin position="290"/>
        <end position="301"/>
    </location>
</feature>
<feature type="region of interest" description="Disordered" evidence="1">
    <location>
        <begin position="140"/>
        <end position="204"/>
    </location>
</feature>
<protein>
    <submittedName>
        <fullName evidence="2">Uncharacterized protein</fullName>
    </submittedName>
</protein>
<evidence type="ECO:0000313" key="2">
    <source>
        <dbReference type="EMBL" id="CAD8574225.1"/>
    </source>
</evidence>
<gene>
    <name evidence="2" type="ORF">LDAN0322_LOCUS369</name>
</gene>
<reference evidence="2" key="1">
    <citation type="submission" date="2021-01" db="EMBL/GenBank/DDBJ databases">
        <authorList>
            <person name="Corre E."/>
            <person name="Pelletier E."/>
            <person name="Niang G."/>
            <person name="Scheremetjew M."/>
            <person name="Finn R."/>
            <person name="Kale V."/>
            <person name="Holt S."/>
            <person name="Cochrane G."/>
            <person name="Meng A."/>
            <person name="Brown T."/>
            <person name="Cohen L."/>
        </authorList>
    </citation>
    <scope>NUCLEOTIDE SEQUENCE</scope>
    <source>
        <strain evidence="2">B651</strain>
    </source>
</reference>
<feature type="region of interest" description="Disordered" evidence="1">
    <location>
        <begin position="345"/>
        <end position="364"/>
    </location>
</feature>
<accession>A0A7S0K9F0</accession>
<feature type="compositionally biased region" description="Polar residues" evidence="1">
    <location>
        <begin position="374"/>
        <end position="389"/>
    </location>
</feature>
<organism evidence="2">
    <name type="scientific">Leptocylindrus aporus</name>
    <dbReference type="NCBI Taxonomy" id="1398097"/>
    <lineage>
        <taxon>Eukaryota</taxon>
        <taxon>Sar</taxon>
        <taxon>Stramenopiles</taxon>
        <taxon>Ochrophyta</taxon>
        <taxon>Bacillariophyta</taxon>
        <taxon>Coscinodiscophyceae</taxon>
        <taxon>Chaetocerotophycidae</taxon>
        <taxon>Leptocylindrales</taxon>
        <taxon>Leptocylindraceae</taxon>
        <taxon>Leptocylindrus</taxon>
    </lineage>
</organism>